<comment type="caution">
    <text evidence="1">The sequence shown here is derived from an EMBL/GenBank/DDBJ whole genome shotgun (WGS) entry which is preliminary data.</text>
</comment>
<dbReference type="Proteomes" id="UP000615446">
    <property type="component" value="Unassembled WGS sequence"/>
</dbReference>
<reference evidence="1" key="1">
    <citation type="submission" date="2019-10" db="EMBL/GenBank/DDBJ databases">
        <title>Conservation and host-specific expression of non-tandemly repeated heterogenous ribosome RNA gene in arbuscular mycorrhizal fungi.</title>
        <authorList>
            <person name="Maeda T."/>
            <person name="Kobayashi Y."/>
            <person name="Nakagawa T."/>
            <person name="Ezawa T."/>
            <person name="Yamaguchi K."/>
            <person name="Bino T."/>
            <person name="Nishimoto Y."/>
            <person name="Shigenobu S."/>
            <person name="Kawaguchi M."/>
        </authorList>
    </citation>
    <scope>NUCLEOTIDE SEQUENCE</scope>
    <source>
        <strain evidence="1">HR1</strain>
    </source>
</reference>
<sequence>MFGYCLPENQLKKQFAVQIIYINLARHDLRIIRIATICDHDFKIMSHVRTLIFHAYIISSRRFPNRARSTNFGSCGILEGLTLE</sequence>
<name>A0A8H3LJL5_9GLOM</name>
<dbReference type="AlphaFoldDB" id="A0A8H3LJL5"/>
<proteinExistence type="predicted"/>
<evidence type="ECO:0000313" key="2">
    <source>
        <dbReference type="Proteomes" id="UP000615446"/>
    </source>
</evidence>
<accession>A0A8H3LJL5</accession>
<evidence type="ECO:0000313" key="1">
    <source>
        <dbReference type="EMBL" id="GES87332.1"/>
    </source>
</evidence>
<protein>
    <submittedName>
        <fullName evidence="1">Uncharacterized protein</fullName>
    </submittedName>
</protein>
<dbReference type="EMBL" id="BLAL01000165">
    <property type="protein sequence ID" value="GES87332.1"/>
    <property type="molecule type" value="Genomic_DNA"/>
</dbReference>
<organism evidence="1 2">
    <name type="scientific">Rhizophagus clarus</name>
    <dbReference type="NCBI Taxonomy" id="94130"/>
    <lineage>
        <taxon>Eukaryota</taxon>
        <taxon>Fungi</taxon>
        <taxon>Fungi incertae sedis</taxon>
        <taxon>Mucoromycota</taxon>
        <taxon>Glomeromycotina</taxon>
        <taxon>Glomeromycetes</taxon>
        <taxon>Glomerales</taxon>
        <taxon>Glomeraceae</taxon>
        <taxon>Rhizophagus</taxon>
    </lineage>
</organism>
<gene>
    <name evidence="1" type="ORF">RCL2_001433000</name>
</gene>